<comment type="caution">
    <text evidence="9">The sequence shown here is derived from an EMBL/GenBank/DDBJ whole genome shotgun (WGS) entry which is preliminary data.</text>
</comment>
<evidence type="ECO:0000313" key="9">
    <source>
        <dbReference type="EMBL" id="KAJ5073003.1"/>
    </source>
</evidence>
<feature type="transmembrane region" description="Helical" evidence="8">
    <location>
        <begin position="215"/>
        <end position="235"/>
    </location>
</feature>
<evidence type="ECO:0000256" key="4">
    <source>
        <dbReference type="ARBA" id="ARBA00022976"/>
    </source>
</evidence>
<dbReference type="GO" id="GO:0016485">
    <property type="term" value="P:protein processing"/>
    <property type="evidence" value="ECO:0007669"/>
    <property type="project" value="InterPro"/>
</dbReference>
<keyword evidence="5 8" id="KW-1133">Transmembrane helix</keyword>
<feature type="transmembrane region" description="Helical" evidence="8">
    <location>
        <begin position="107"/>
        <end position="128"/>
    </location>
</feature>
<evidence type="ECO:0000256" key="6">
    <source>
        <dbReference type="ARBA" id="ARBA00023136"/>
    </source>
</evidence>
<dbReference type="EMBL" id="JAPDFW010000078">
    <property type="protein sequence ID" value="KAJ5073003.1"/>
    <property type="molecule type" value="Genomic_DNA"/>
</dbReference>
<dbReference type="OMA" id="DTNNYLH"/>
<comment type="similarity">
    <text evidence="2">Belongs to the APH-1 family.</text>
</comment>
<evidence type="ECO:0000256" key="8">
    <source>
        <dbReference type="SAM" id="Phobius"/>
    </source>
</evidence>
<dbReference type="GO" id="GO:0016020">
    <property type="term" value="C:membrane"/>
    <property type="evidence" value="ECO:0007669"/>
    <property type="project" value="UniProtKB-SubCell"/>
</dbReference>
<dbReference type="AlphaFoldDB" id="A0A9Q0RAZ7"/>
<comment type="subcellular location">
    <subcellularLocation>
        <location evidence="1">Membrane</location>
        <topology evidence="1">Multi-pass membrane protein</topology>
    </subcellularLocation>
</comment>
<keyword evidence="3 8" id="KW-0812">Transmembrane</keyword>
<reference evidence="9" key="1">
    <citation type="submission" date="2022-10" db="EMBL/GenBank/DDBJ databases">
        <title>Novel sulphate-reducing endosymbionts in the free-living metamonad Anaeramoeba.</title>
        <authorList>
            <person name="Jerlstrom-Hultqvist J."/>
            <person name="Cepicka I."/>
            <person name="Gallot-Lavallee L."/>
            <person name="Salas-Leiva D."/>
            <person name="Curtis B.A."/>
            <person name="Zahonova K."/>
            <person name="Pipaliya S."/>
            <person name="Dacks J."/>
            <person name="Roger A.J."/>
        </authorList>
    </citation>
    <scope>NUCLEOTIDE SEQUENCE</scope>
    <source>
        <strain evidence="9">BMAN</strain>
    </source>
</reference>
<sequence>MTLVLFFGCLFVAFSPIIALFIFVIYKEAKLLIIMLAGAFFWLLSIFIASILWKIVKPLQDENAWSIAISIVAQEGVRLLLYKIFIKLEANIYRFATKQTLETEKSYLKGSLACGVGYSFAYVLVMYGSVMTHSTGPGSLFTSECPKISLFIVNALLAHNFGILNILWTIIIFISFKSLKNKKENKKIIYIFAITLSLASHFLLSYLTLIKNCKVSLLVNYLISIPLAIIGYFFIKKYYRNKKDFYQSQINETQKDEQTIEVIKPQENDQKQDLTRRRVPNDNTSDDEPVLFDNDIKIK</sequence>
<evidence type="ECO:0000313" key="10">
    <source>
        <dbReference type="Proteomes" id="UP001149090"/>
    </source>
</evidence>
<feature type="transmembrane region" description="Helical" evidence="8">
    <location>
        <begin position="33"/>
        <end position="53"/>
    </location>
</feature>
<keyword evidence="4" id="KW-0914">Notch signaling pathway</keyword>
<keyword evidence="10" id="KW-1185">Reference proteome</keyword>
<feature type="transmembrane region" description="Helical" evidence="8">
    <location>
        <begin position="65"/>
        <end position="86"/>
    </location>
</feature>
<name>A0A9Q0RAZ7_ANAIG</name>
<feature type="transmembrane region" description="Helical" evidence="8">
    <location>
        <begin position="6"/>
        <end position="26"/>
    </location>
</feature>
<feature type="region of interest" description="Disordered" evidence="7">
    <location>
        <begin position="260"/>
        <end position="299"/>
    </location>
</feature>
<gene>
    <name evidence="9" type="ORF">M0811_09217</name>
</gene>
<evidence type="ECO:0000256" key="3">
    <source>
        <dbReference type="ARBA" id="ARBA00022692"/>
    </source>
</evidence>
<organism evidence="9 10">
    <name type="scientific">Anaeramoeba ignava</name>
    <name type="common">Anaerobic marine amoeba</name>
    <dbReference type="NCBI Taxonomy" id="1746090"/>
    <lineage>
        <taxon>Eukaryota</taxon>
        <taxon>Metamonada</taxon>
        <taxon>Anaeramoebidae</taxon>
        <taxon>Anaeramoeba</taxon>
    </lineage>
</organism>
<evidence type="ECO:0000256" key="2">
    <source>
        <dbReference type="ARBA" id="ARBA00005577"/>
    </source>
</evidence>
<dbReference type="PANTHER" id="PTHR12889">
    <property type="entry name" value="GAMMA-SECRETASE SUBUNIT APH-1"/>
    <property type="match status" value="1"/>
</dbReference>
<dbReference type="Pfam" id="PF06105">
    <property type="entry name" value="Aph-1"/>
    <property type="match status" value="1"/>
</dbReference>
<dbReference type="Proteomes" id="UP001149090">
    <property type="component" value="Unassembled WGS sequence"/>
</dbReference>
<dbReference type="InterPro" id="IPR009294">
    <property type="entry name" value="Aph-1"/>
</dbReference>
<feature type="transmembrane region" description="Helical" evidence="8">
    <location>
        <begin position="148"/>
        <end position="176"/>
    </location>
</feature>
<protein>
    <submittedName>
        <fullName evidence="9">Gamma-secretase subunit aph-1</fullName>
    </submittedName>
</protein>
<dbReference type="GO" id="GO:0007219">
    <property type="term" value="P:Notch signaling pathway"/>
    <property type="evidence" value="ECO:0007669"/>
    <property type="project" value="UniProtKB-KW"/>
</dbReference>
<proteinExistence type="inferred from homology"/>
<feature type="compositionally biased region" description="Basic and acidic residues" evidence="7">
    <location>
        <begin position="260"/>
        <end position="280"/>
    </location>
</feature>
<evidence type="ECO:0000256" key="7">
    <source>
        <dbReference type="SAM" id="MobiDB-lite"/>
    </source>
</evidence>
<evidence type="ECO:0000256" key="5">
    <source>
        <dbReference type="ARBA" id="ARBA00022989"/>
    </source>
</evidence>
<keyword evidence="6 8" id="KW-0472">Membrane</keyword>
<accession>A0A9Q0RAZ7</accession>
<dbReference type="OrthoDB" id="16451at2759"/>
<evidence type="ECO:0000256" key="1">
    <source>
        <dbReference type="ARBA" id="ARBA00004141"/>
    </source>
</evidence>
<feature type="transmembrane region" description="Helical" evidence="8">
    <location>
        <begin position="188"/>
        <end position="209"/>
    </location>
</feature>